<keyword evidence="1" id="KW-0812">Transmembrane</keyword>
<sequence length="138" mass="14486">MSLSPFAALLISLALAVAGPLAAMRYLRPILMQTIGRLCDDGQGSGPITADFWTRAAYVLAISGTALLVLLWGDFDAIHPMQALRRGLLLVSGGVFASVAFIAFNVWKHVAALLAARRPPGAVPAPAVCWPEDGESSS</sequence>
<dbReference type="EMBL" id="JARVII010000019">
    <property type="protein sequence ID" value="MDG9699915.1"/>
    <property type="molecule type" value="Genomic_DNA"/>
</dbReference>
<feature type="transmembrane region" description="Helical" evidence="1">
    <location>
        <begin position="87"/>
        <end position="107"/>
    </location>
</feature>
<accession>A0AAW6RI41</accession>
<evidence type="ECO:0000313" key="2">
    <source>
        <dbReference type="EMBL" id="MDG9699915.1"/>
    </source>
</evidence>
<proteinExistence type="predicted"/>
<protein>
    <recommendedName>
        <fullName evidence="4">Integral membrane protein</fullName>
    </recommendedName>
</protein>
<organism evidence="2 3">
    <name type="scientific">Ottowia cancrivicina</name>
    <dbReference type="NCBI Taxonomy" id="3040346"/>
    <lineage>
        <taxon>Bacteria</taxon>
        <taxon>Pseudomonadati</taxon>
        <taxon>Pseudomonadota</taxon>
        <taxon>Betaproteobacteria</taxon>
        <taxon>Burkholderiales</taxon>
        <taxon>Comamonadaceae</taxon>
        <taxon>Ottowia</taxon>
    </lineage>
</organism>
<evidence type="ECO:0000313" key="3">
    <source>
        <dbReference type="Proteomes" id="UP001237156"/>
    </source>
</evidence>
<dbReference type="RefSeq" id="WP_279524733.1">
    <property type="nucleotide sequence ID" value="NZ_JARVII010000019.1"/>
</dbReference>
<comment type="caution">
    <text evidence="2">The sequence shown here is derived from an EMBL/GenBank/DDBJ whole genome shotgun (WGS) entry which is preliminary data.</text>
</comment>
<gene>
    <name evidence="2" type="ORF">QB898_09370</name>
</gene>
<keyword evidence="1" id="KW-0472">Membrane</keyword>
<evidence type="ECO:0008006" key="4">
    <source>
        <dbReference type="Google" id="ProtNLM"/>
    </source>
</evidence>
<dbReference type="AlphaFoldDB" id="A0AAW6RI41"/>
<name>A0AAW6RI41_9BURK</name>
<reference evidence="2 3" key="1">
    <citation type="submission" date="2023-04" db="EMBL/GenBank/DDBJ databases">
        <title>Ottowia paracancer sp. nov., isolated from human stomach.</title>
        <authorList>
            <person name="Song Y."/>
        </authorList>
    </citation>
    <scope>NUCLEOTIDE SEQUENCE [LARGE SCALE GENOMIC DNA]</scope>
    <source>
        <strain evidence="2 3">10c7w1</strain>
    </source>
</reference>
<dbReference type="Proteomes" id="UP001237156">
    <property type="component" value="Unassembled WGS sequence"/>
</dbReference>
<feature type="transmembrane region" description="Helical" evidence="1">
    <location>
        <begin position="56"/>
        <end position="75"/>
    </location>
</feature>
<keyword evidence="1" id="KW-1133">Transmembrane helix</keyword>
<keyword evidence="3" id="KW-1185">Reference proteome</keyword>
<evidence type="ECO:0000256" key="1">
    <source>
        <dbReference type="SAM" id="Phobius"/>
    </source>
</evidence>